<protein>
    <recommendedName>
        <fullName evidence="2">4Fe-4S Mo/W bis-MGD-type domain-containing protein</fullName>
    </recommendedName>
</protein>
<dbReference type="AlphaFoldDB" id="A0A0F9UYY7"/>
<evidence type="ECO:0000313" key="1">
    <source>
        <dbReference type="EMBL" id="KKN96954.1"/>
    </source>
</evidence>
<dbReference type="CDD" id="cd00368">
    <property type="entry name" value="Molybdopterin-Binding"/>
    <property type="match status" value="1"/>
</dbReference>
<evidence type="ECO:0008006" key="2">
    <source>
        <dbReference type="Google" id="ProtNLM"/>
    </source>
</evidence>
<organism evidence="1">
    <name type="scientific">marine sediment metagenome</name>
    <dbReference type="NCBI Taxonomy" id="412755"/>
    <lineage>
        <taxon>unclassified sequences</taxon>
        <taxon>metagenomes</taxon>
        <taxon>ecological metagenomes</taxon>
    </lineage>
</organism>
<reference evidence="1" key="1">
    <citation type="journal article" date="2015" name="Nature">
        <title>Complex archaea that bridge the gap between prokaryotes and eukaryotes.</title>
        <authorList>
            <person name="Spang A."/>
            <person name="Saw J.H."/>
            <person name="Jorgensen S.L."/>
            <person name="Zaremba-Niedzwiedzka K."/>
            <person name="Martijn J."/>
            <person name="Lind A.E."/>
            <person name="van Eijk R."/>
            <person name="Schleper C."/>
            <person name="Guy L."/>
            <person name="Ettema T.J."/>
        </authorList>
    </citation>
    <scope>NUCLEOTIDE SEQUENCE</scope>
</reference>
<sequence length="543" mass="55945">MADSGQNGSPRCVLCPAACELQVVSAGPDRWRSEFPLTDEAGLCPRGSALGELLGHPQRILSPASRDNGQLKAISMADALGAILAQSAGRKLVFLVDAHVPIEQMLEVAAWCANWPEASFCFVVEPAEHTVLLGAEESGADYLTDDQLAHCDGFLIIGDAFAANPICARSVFDRRKTQSKTAIVALDAAAGTPAKFATHRVDVAVGRQLEALAAIAKVAGAKVDADLLGPAGENPSAAAAGGALATCKRLGVIVSAEYGRGEDWRRIGQLAGTLAADKGGGLAVQTVGLNALAAVRLNAALGGAGLAEAISDDSTISVALGYDQLGMLGWRGGGFFAAAAALPNPTTEVARFVLPITMPGEWAGTYLAGGSKLVHVEPLLAPPIGIPSPSEWVAALARQAGVSQAKPADVSAALQRVTSASAPAPLLGHSPSPALLLARRAGHHGCGMWSAHGSWQAAAEELPDLRIGADYAQKLKIANLAVVTVRAGKQEMLARARYTPELDGEYVVLSEGLPDARTLMQSFIEDETGALGAEPVAVDLRVS</sequence>
<gene>
    <name evidence="1" type="ORF">LCGC14_0162040</name>
</gene>
<dbReference type="SUPFAM" id="SSF53706">
    <property type="entry name" value="Formate dehydrogenase/DMSO reductase, domains 1-3"/>
    <property type="match status" value="1"/>
</dbReference>
<proteinExistence type="predicted"/>
<accession>A0A0F9UYY7</accession>
<name>A0A0F9UYY7_9ZZZZ</name>
<dbReference type="Gene3D" id="3.30.200.210">
    <property type="match status" value="1"/>
</dbReference>
<dbReference type="EMBL" id="LAZR01000061">
    <property type="protein sequence ID" value="KKN96954.1"/>
    <property type="molecule type" value="Genomic_DNA"/>
</dbReference>
<comment type="caution">
    <text evidence="1">The sequence shown here is derived from an EMBL/GenBank/DDBJ whole genome shotgun (WGS) entry which is preliminary data.</text>
</comment>